<dbReference type="Proteomes" id="UP000887458">
    <property type="component" value="Unassembled WGS sequence"/>
</dbReference>
<reference evidence="2 3" key="2">
    <citation type="journal article" date="2022" name="Mol. Biol. Evol.">
        <title>Comparative Genomics Reveals Insights into the Divergent Evolution of Astigmatic Mites and Household Pest Adaptations.</title>
        <authorList>
            <person name="Xiong Q."/>
            <person name="Wan A.T."/>
            <person name="Liu X."/>
            <person name="Fung C.S."/>
            <person name="Xiao X."/>
            <person name="Malainual N."/>
            <person name="Hou J."/>
            <person name="Wang L."/>
            <person name="Wang M."/>
            <person name="Yang K.Y."/>
            <person name="Cui Y."/>
            <person name="Leung E.L."/>
            <person name="Nong W."/>
            <person name="Shin S.K."/>
            <person name="Au S.W."/>
            <person name="Jeong K.Y."/>
            <person name="Chew F.T."/>
            <person name="Hui J.H."/>
            <person name="Leung T.F."/>
            <person name="Tungtrongchitr A."/>
            <person name="Zhong N."/>
            <person name="Liu Z."/>
            <person name="Tsui S.K."/>
        </authorList>
    </citation>
    <scope>NUCLEOTIDE SEQUENCE [LARGE SCALE GENOMIC DNA]</scope>
    <source>
        <strain evidence="2">Derp</strain>
    </source>
</reference>
<evidence type="ECO:0000313" key="2">
    <source>
        <dbReference type="EMBL" id="KAH9416200.1"/>
    </source>
</evidence>
<comment type="caution">
    <text evidence="2">The sequence shown here is derived from an EMBL/GenBank/DDBJ whole genome shotgun (WGS) entry which is preliminary data.</text>
</comment>
<sequence length="65" mass="7480">MNKEMCGWDVQVLKIKVKVKINNFSGNFGKGQHITNNAKQQIDNSKLIEKEEKNNENNHEPEGKL</sequence>
<feature type="compositionally biased region" description="Polar residues" evidence="1">
    <location>
        <begin position="33"/>
        <end position="43"/>
    </location>
</feature>
<proteinExistence type="predicted"/>
<protein>
    <submittedName>
        <fullName evidence="2">Uncharacterized protein</fullName>
    </submittedName>
</protein>
<reference evidence="2 3" key="1">
    <citation type="journal article" date="2018" name="J. Allergy Clin. Immunol.">
        <title>High-quality assembly of Dermatophagoides pteronyssinus genome and transcriptome reveals a wide range of novel allergens.</title>
        <authorList>
            <person name="Liu X.Y."/>
            <person name="Yang K.Y."/>
            <person name="Wang M.Q."/>
            <person name="Kwok J.S."/>
            <person name="Zeng X."/>
            <person name="Yang Z."/>
            <person name="Xiao X.J."/>
            <person name="Lau C.P."/>
            <person name="Li Y."/>
            <person name="Huang Z.M."/>
            <person name="Ba J.G."/>
            <person name="Yim A.K."/>
            <person name="Ouyang C.Y."/>
            <person name="Ngai S.M."/>
            <person name="Chan T.F."/>
            <person name="Leung E.L."/>
            <person name="Liu L."/>
            <person name="Liu Z.G."/>
            <person name="Tsui S.K."/>
        </authorList>
    </citation>
    <scope>NUCLEOTIDE SEQUENCE [LARGE SCALE GENOMIC DNA]</scope>
    <source>
        <strain evidence="2">Derp</strain>
    </source>
</reference>
<evidence type="ECO:0000256" key="1">
    <source>
        <dbReference type="SAM" id="MobiDB-lite"/>
    </source>
</evidence>
<feature type="region of interest" description="Disordered" evidence="1">
    <location>
        <begin position="30"/>
        <end position="65"/>
    </location>
</feature>
<accession>A0ABQ8J125</accession>
<gene>
    <name evidence="2" type="ORF">DERP_000699</name>
</gene>
<feature type="compositionally biased region" description="Basic and acidic residues" evidence="1">
    <location>
        <begin position="46"/>
        <end position="65"/>
    </location>
</feature>
<organism evidence="2 3">
    <name type="scientific">Dermatophagoides pteronyssinus</name>
    <name type="common">European house dust mite</name>
    <dbReference type="NCBI Taxonomy" id="6956"/>
    <lineage>
        <taxon>Eukaryota</taxon>
        <taxon>Metazoa</taxon>
        <taxon>Ecdysozoa</taxon>
        <taxon>Arthropoda</taxon>
        <taxon>Chelicerata</taxon>
        <taxon>Arachnida</taxon>
        <taxon>Acari</taxon>
        <taxon>Acariformes</taxon>
        <taxon>Sarcoptiformes</taxon>
        <taxon>Astigmata</taxon>
        <taxon>Psoroptidia</taxon>
        <taxon>Analgoidea</taxon>
        <taxon>Pyroglyphidae</taxon>
        <taxon>Dermatophagoidinae</taxon>
        <taxon>Dermatophagoides</taxon>
    </lineage>
</organism>
<dbReference type="EMBL" id="NJHN03000095">
    <property type="protein sequence ID" value="KAH9416200.1"/>
    <property type="molecule type" value="Genomic_DNA"/>
</dbReference>
<keyword evidence="3" id="KW-1185">Reference proteome</keyword>
<name>A0ABQ8J125_DERPT</name>
<evidence type="ECO:0000313" key="3">
    <source>
        <dbReference type="Proteomes" id="UP000887458"/>
    </source>
</evidence>